<dbReference type="InterPro" id="IPR025187">
    <property type="entry name" value="DUF4112"/>
</dbReference>
<keyword evidence="2" id="KW-1133">Transmembrane helix</keyword>
<name>A0A941HXM0_9CAUL</name>
<protein>
    <submittedName>
        <fullName evidence="3">DUF4112 domain-containing protein</fullName>
    </submittedName>
</protein>
<organism evidence="3 4">
    <name type="scientific">Phenylobacterium glaciei</name>
    <dbReference type="NCBI Taxonomy" id="2803784"/>
    <lineage>
        <taxon>Bacteria</taxon>
        <taxon>Pseudomonadati</taxon>
        <taxon>Pseudomonadota</taxon>
        <taxon>Alphaproteobacteria</taxon>
        <taxon>Caulobacterales</taxon>
        <taxon>Caulobacteraceae</taxon>
        <taxon>Phenylobacterium</taxon>
    </lineage>
</organism>
<evidence type="ECO:0000256" key="2">
    <source>
        <dbReference type="SAM" id="Phobius"/>
    </source>
</evidence>
<dbReference type="Pfam" id="PF13430">
    <property type="entry name" value="DUF4112"/>
    <property type="match status" value="1"/>
</dbReference>
<dbReference type="Proteomes" id="UP000622580">
    <property type="component" value="Unassembled WGS sequence"/>
</dbReference>
<comment type="caution">
    <text evidence="3">The sequence shown here is derived from an EMBL/GenBank/DDBJ whole genome shotgun (WGS) entry which is preliminary data.</text>
</comment>
<keyword evidence="4" id="KW-1185">Reference proteome</keyword>
<evidence type="ECO:0000256" key="1">
    <source>
        <dbReference type="SAM" id="MobiDB-lite"/>
    </source>
</evidence>
<feature type="transmembrane region" description="Helical" evidence="2">
    <location>
        <begin position="48"/>
        <end position="72"/>
    </location>
</feature>
<dbReference type="EMBL" id="JAGSGD010000001">
    <property type="protein sequence ID" value="MBR7620462.1"/>
    <property type="molecule type" value="Genomic_DNA"/>
</dbReference>
<keyword evidence="2" id="KW-0812">Transmembrane</keyword>
<feature type="region of interest" description="Disordered" evidence="1">
    <location>
        <begin position="118"/>
        <end position="139"/>
    </location>
</feature>
<dbReference type="AlphaFoldDB" id="A0A941HXM0"/>
<dbReference type="RefSeq" id="WP_215341198.1">
    <property type="nucleotide sequence ID" value="NZ_JAGSGD010000001.1"/>
</dbReference>
<evidence type="ECO:0000313" key="4">
    <source>
        <dbReference type="Proteomes" id="UP000622580"/>
    </source>
</evidence>
<proteinExistence type="predicted"/>
<gene>
    <name evidence="3" type="ORF">JKL49_13800</name>
</gene>
<reference evidence="3" key="1">
    <citation type="submission" date="2021-04" db="EMBL/GenBank/DDBJ databases">
        <title>Draft genome assembly of strain Phenylobacterium sp. 20VBR1 using MiniION and Illumina platforms.</title>
        <authorList>
            <person name="Thomas F.A."/>
            <person name="Krishnan K.P."/>
            <person name="Sinha R.K."/>
        </authorList>
    </citation>
    <scope>NUCLEOTIDE SEQUENCE</scope>
    <source>
        <strain evidence="3">20VBR1</strain>
    </source>
</reference>
<accession>A0A941HXM0</accession>
<keyword evidence="2" id="KW-0472">Membrane</keyword>
<feature type="transmembrane region" description="Helical" evidence="2">
    <location>
        <begin position="21"/>
        <end position="42"/>
    </location>
</feature>
<evidence type="ECO:0000313" key="3">
    <source>
        <dbReference type="EMBL" id="MBR7620462.1"/>
    </source>
</evidence>
<sequence length="139" mass="14752">MAVSRDRAHQSWRTAERVKRLSDRLVGIGPFGIGLDGVLAWVPGANLIYSVAAGGLLMIEGFAAQASLATLLRMGVYLAADAGTSEVPIIGWAIDTVFPAHLMAAKALQKDIEARHGPAEMPHGWGGKKKGKLRNVTPN</sequence>